<dbReference type="InParanoid" id="E4XM35"/>
<reference evidence="2" key="1">
    <citation type="journal article" date="2010" name="Science">
        <title>Plasticity of animal genome architecture unmasked by rapid evolution of a pelagic tunicate.</title>
        <authorList>
            <person name="Denoeud F."/>
            <person name="Henriet S."/>
            <person name="Mungpakdee S."/>
            <person name="Aury J.M."/>
            <person name="Da Silva C."/>
            <person name="Brinkmann H."/>
            <person name="Mikhaleva J."/>
            <person name="Olsen L.C."/>
            <person name="Jubin C."/>
            <person name="Canestro C."/>
            <person name="Bouquet J.M."/>
            <person name="Danks G."/>
            <person name="Poulain J."/>
            <person name="Campsteijn C."/>
            <person name="Adamski M."/>
            <person name="Cross I."/>
            <person name="Yadetie F."/>
            <person name="Muffato M."/>
            <person name="Louis A."/>
            <person name="Butcher S."/>
            <person name="Tsagkogeorga G."/>
            <person name="Konrad A."/>
            <person name="Singh S."/>
            <person name="Jensen M.F."/>
            <person name="Cong E.H."/>
            <person name="Eikeseth-Otteraa H."/>
            <person name="Noel B."/>
            <person name="Anthouard V."/>
            <person name="Porcel B.M."/>
            <person name="Kachouri-Lafond R."/>
            <person name="Nishino A."/>
            <person name="Ugolini M."/>
            <person name="Chourrout P."/>
            <person name="Nishida H."/>
            <person name="Aasland R."/>
            <person name="Huzurbazar S."/>
            <person name="Westhof E."/>
            <person name="Delsuc F."/>
            <person name="Lehrach H."/>
            <person name="Reinhardt R."/>
            <person name="Weissenbach J."/>
            <person name="Roy S.W."/>
            <person name="Artiguenave F."/>
            <person name="Postlethwait J.H."/>
            <person name="Manak J.R."/>
            <person name="Thompson E.M."/>
            <person name="Jaillon O."/>
            <person name="Du Pasquier L."/>
            <person name="Boudinot P."/>
            <person name="Liberles D.A."/>
            <person name="Volff J.N."/>
            <person name="Philippe H."/>
            <person name="Lenhard B."/>
            <person name="Roest Crollius H."/>
            <person name="Wincker P."/>
            <person name="Chourrout D."/>
        </authorList>
    </citation>
    <scope>NUCLEOTIDE SEQUENCE [LARGE SCALE GENOMIC DNA]</scope>
</reference>
<sequence length="357" mass="39831">MTARENKVFTVPLSKVDGMAALAFCSKAKEGSRKKELMDALSSKVIRIQFQMEGAYRREDHIRAKGLMVLKNGHDKDCTCTISLDDRPTSFIKIKLDVCKDCQQYPDWLFSSEEEENAEPGPVDRVASCSDSTCGYSHMSTPSAGSLPERGESTTPDWLREEVRKIERQEEEQRDAPDGAAPPAPLATAGQEWPSTVVNNGETGIKVARANKPTIGSVRTQLCDLANEAFVQYRDIADDEEQSSTMELADNFRILSSRLRDLENDLKQIDGEVTGEMFRMTRELQVRERNCPSPQLPDTLASDTDEPGAKAPVVPQIKPRVQKAKSRVKRRRASAATSRETRSNSVRGRLRPRKASK</sequence>
<feature type="compositionally biased region" description="Basic residues" evidence="1">
    <location>
        <begin position="348"/>
        <end position="357"/>
    </location>
</feature>
<evidence type="ECO:0000256" key="1">
    <source>
        <dbReference type="SAM" id="MobiDB-lite"/>
    </source>
</evidence>
<dbReference type="EMBL" id="FN653074">
    <property type="protein sequence ID" value="CBY11042.1"/>
    <property type="molecule type" value="Genomic_DNA"/>
</dbReference>
<feature type="region of interest" description="Disordered" evidence="1">
    <location>
        <begin position="137"/>
        <end position="198"/>
    </location>
</feature>
<evidence type="ECO:0000313" key="2">
    <source>
        <dbReference type="EMBL" id="CBY11042.1"/>
    </source>
</evidence>
<feature type="compositionally biased region" description="Basic residues" evidence="1">
    <location>
        <begin position="320"/>
        <end position="333"/>
    </location>
</feature>
<gene>
    <name evidence="2" type="ORF">GSOID_T00014783001</name>
</gene>
<dbReference type="Proteomes" id="UP000001307">
    <property type="component" value="Unassembled WGS sequence"/>
</dbReference>
<feature type="region of interest" description="Disordered" evidence="1">
    <location>
        <begin position="289"/>
        <end position="357"/>
    </location>
</feature>
<protein>
    <submittedName>
        <fullName evidence="2">Uncharacterized protein</fullName>
    </submittedName>
</protein>
<feature type="compositionally biased region" description="Basic and acidic residues" evidence="1">
    <location>
        <begin position="158"/>
        <end position="168"/>
    </location>
</feature>
<organism evidence="2">
    <name type="scientific">Oikopleura dioica</name>
    <name type="common">Tunicate</name>
    <dbReference type="NCBI Taxonomy" id="34765"/>
    <lineage>
        <taxon>Eukaryota</taxon>
        <taxon>Metazoa</taxon>
        <taxon>Chordata</taxon>
        <taxon>Tunicata</taxon>
        <taxon>Appendicularia</taxon>
        <taxon>Copelata</taxon>
        <taxon>Oikopleuridae</taxon>
        <taxon>Oikopleura</taxon>
    </lineage>
</organism>
<evidence type="ECO:0000313" key="3">
    <source>
        <dbReference type="Proteomes" id="UP000001307"/>
    </source>
</evidence>
<accession>E4XM35</accession>
<keyword evidence="3" id="KW-1185">Reference proteome</keyword>
<name>E4XM35_OIKDI</name>
<proteinExistence type="predicted"/>
<dbReference type="AlphaFoldDB" id="E4XM35"/>